<evidence type="ECO:0000256" key="5">
    <source>
        <dbReference type="ARBA" id="ARBA00023163"/>
    </source>
</evidence>
<keyword evidence="4" id="KW-0238">DNA-binding</keyword>
<evidence type="ECO:0000256" key="8">
    <source>
        <dbReference type="SAM" id="MobiDB-lite"/>
    </source>
</evidence>
<dbReference type="InterPro" id="IPR051882">
    <property type="entry name" value="ATF_bZIP_TF"/>
</dbReference>
<evidence type="ECO:0000313" key="10">
    <source>
        <dbReference type="EMBL" id="JAB57227.1"/>
    </source>
</evidence>
<dbReference type="PROSITE" id="PS50217">
    <property type="entry name" value="BZIP"/>
    <property type="match status" value="1"/>
</dbReference>
<proteinExistence type="evidence at transcript level"/>
<accession>U5ETS8</accession>
<keyword evidence="5" id="KW-0804">Transcription</keyword>
<dbReference type="GO" id="GO:0000978">
    <property type="term" value="F:RNA polymerase II cis-regulatory region sequence-specific DNA binding"/>
    <property type="evidence" value="ECO:0007669"/>
    <property type="project" value="TreeGrafter"/>
</dbReference>
<dbReference type="SMART" id="SM00338">
    <property type="entry name" value="BRLZ"/>
    <property type="match status" value="1"/>
</dbReference>
<organism evidence="10">
    <name type="scientific">Corethrella appendiculata</name>
    <dbReference type="NCBI Taxonomy" id="1370023"/>
    <lineage>
        <taxon>Eukaryota</taxon>
        <taxon>Metazoa</taxon>
        <taxon>Ecdysozoa</taxon>
        <taxon>Arthropoda</taxon>
        <taxon>Hexapoda</taxon>
        <taxon>Insecta</taxon>
        <taxon>Pterygota</taxon>
        <taxon>Neoptera</taxon>
        <taxon>Endopterygota</taxon>
        <taxon>Diptera</taxon>
        <taxon>Nematocera</taxon>
        <taxon>Culicoidea</taxon>
        <taxon>Chaoboridae</taxon>
        <taxon>Corethrella</taxon>
    </lineage>
</organism>
<evidence type="ECO:0000256" key="4">
    <source>
        <dbReference type="ARBA" id="ARBA00023125"/>
    </source>
</evidence>
<dbReference type="PANTHER" id="PTHR46164:SF3">
    <property type="entry name" value="ATF6, ISOFORM C"/>
    <property type="match status" value="1"/>
</dbReference>
<keyword evidence="7" id="KW-0175">Coiled coil</keyword>
<feature type="region of interest" description="Disordered" evidence="8">
    <location>
        <begin position="189"/>
        <end position="214"/>
    </location>
</feature>
<dbReference type="InterPro" id="IPR046347">
    <property type="entry name" value="bZIP_sf"/>
</dbReference>
<feature type="domain" description="BZIP" evidence="9">
    <location>
        <begin position="226"/>
        <end position="280"/>
    </location>
</feature>
<dbReference type="PANTHER" id="PTHR46164">
    <property type="entry name" value="ATF6, ISOFORM C"/>
    <property type="match status" value="1"/>
</dbReference>
<feature type="compositionally biased region" description="Low complexity" evidence="8">
    <location>
        <begin position="32"/>
        <end position="57"/>
    </location>
</feature>
<dbReference type="GO" id="GO:0005634">
    <property type="term" value="C:nucleus"/>
    <property type="evidence" value="ECO:0007669"/>
    <property type="project" value="UniProtKB-ARBA"/>
</dbReference>
<keyword evidence="3" id="KW-0805">Transcription regulation</keyword>
<evidence type="ECO:0000259" key="9">
    <source>
        <dbReference type="PROSITE" id="PS50217"/>
    </source>
</evidence>
<evidence type="ECO:0000256" key="6">
    <source>
        <dbReference type="ARBA" id="ARBA00023242"/>
    </source>
</evidence>
<protein>
    <submittedName>
        <fullName evidence="10">Putative bzip transcription factor atf6</fullName>
    </submittedName>
</protein>
<dbReference type="Gene3D" id="1.20.5.170">
    <property type="match status" value="1"/>
</dbReference>
<sequence>LSDDDEFSDEAGRAIDPDIFLNDVTIDRQRSDSSSMSSASNRNTPSPTSSGNISSGSSASVICLESPPIVFQPPPQQIPHILNPTIANNVSYTPQIPNVSAQPLPTSSNSDTKNTLTKIQIQPKTVTGNNLSKKTIILSMNDYNSLIKNINGPGGSEKQVVIKTQSAPTTSAGLSKTVYYPVKKPAAKSPAIPVQKPTVRQQPEKKQIQPSSPPQVITYNEQRLWKKQQRMIRNRESASLSRKRKREYVSNLEETVDSLKKENENLKNENNILNEKLQMFLSKCVCGNNNLNTNSGRKFTIATPSGKKNTAIVLAMLFMVSLNFSPLGNLLTNSLANNPETNLNEQIPIDNTFHRRNLLWTDDTFNSTRNNVTRKPNVNENSEEIFYNQTVGNSKQFYSKCPFYINQTENIRLASELRKWISTNGYKNLSDSSTNGDNTNSLNSLSNMFKSTLTDVYKQIESFNKQIKTINRKQKLYSSNSIKENNKKVRELQLYQQKFKTNGLNYFNFDYKQKYAQFFEEIGRRDDTFYVVSFTGEHLLLPALATNKTNRPKMSLMLPTININDSNVTEHYVTLMQIDCEVMNTTMINVREKLIPNDLLRSQNTRNFHSTTGTNTGRNQNKNQTDYLNQKKLRNQTFNSDEFNGFK</sequence>
<dbReference type="GO" id="GO:0000981">
    <property type="term" value="F:DNA-binding transcription factor activity, RNA polymerase II-specific"/>
    <property type="evidence" value="ECO:0007669"/>
    <property type="project" value="TreeGrafter"/>
</dbReference>
<keyword evidence="6" id="KW-0539">Nucleus</keyword>
<feature type="region of interest" description="Disordered" evidence="8">
    <location>
        <begin position="602"/>
        <end position="623"/>
    </location>
</feature>
<dbReference type="GO" id="GO:0016020">
    <property type="term" value="C:membrane"/>
    <property type="evidence" value="ECO:0007669"/>
    <property type="project" value="UniProtKB-SubCell"/>
</dbReference>
<reference evidence="10" key="1">
    <citation type="journal article" date="2014" name="Insect Biochem. Mol. Biol.">
        <title>An insight into the sialome of the frog biting fly, Corethrella appendiculata.</title>
        <authorList>
            <person name="Ribeiro J.M.C."/>
            <person name="Chagas A.C."/>
            <person name="Pham V.M."/>
            <person name="Lounibos L.P."/>
            <person name="Calvo E."/>
        </authorList>
    </citation>
    <scope>NUCLEOTIDE SEQUENCE</scope>
    <source>
        <tissue evidence="10">Salivary glands</tissue>
    </source>
</reference>
<feature type="region of interest" description="Disordered" evidence="8">
    <location>
        <begin position="1"/>
        <end position="57"/>
    </location>
</feature>
<feature type="coiled-coil region" evidence="7">
    <location>
        <begin position="242"/>
        <end position="283"/>
    </location>
</feature>
<dbReference type="AlphaFoldDB" id="U5ETS8"/>
<comment type="subcellular location">
    <subcellularLocation>
        <location evidence="1">Membrane</location>
        <topology evidence="1">Single-pass membrane protein</topology>
    </subcellularLocation>
</comment>
<dbReference type="SUPFAM" id="SSF57959">
    <property type="entry name" value="Leucine zipper domain"/>
    <property type="match status" value="1"/>
</dbReference>
<dbReference type="InterPro" id="IPR004827">
    <property type="entry name" value="bZIP"/>
</dbReference>
<dbReference type="Pfam" id="PF00170">
    <property type="entry name" value="bZIP_1"/>
    <property type="match status" value="1"/>
</dbReference>
<evidence type="ECO:0000256" key="1">
    <source>
        <dbReference type="ARBA" id="ARBA00004167"/>
    </source>
</evidence>
<feature type="non-terminal residue" evidence="10">
    <location>
        <position position="1"/>
    </location>
</feature>
<dbReference type="GO" id="GO:0030968">
    <property type="term" value="P:endoplasmic reticulum unfolded protein response"/>
    <property type="evidence" value="ECO:0007669"/>
    <property type="project" value="TreeGrafter"/>
</dbReference>
<name>U5ETS8_9DIPT</name>
<evidence type="ECO:0000256" key="7">
    <source>
        <dbReference type="SAM" id="Coils"/>
    </source>
</evidence>
<dbReference type="EMBL" id="GANO01002644">
    <property type="protein sequence ID" value="JAB57227.1"/>
    <property type="molecule type" value="mRNA"/>
</dbReference>
<evidence type="ECO:0000256" key="2">
    <source>
        <dbReference type="ARBA" id="ARBA00009050"/>
    </source>
</evidence>
<comment type="similarity">
    <text evidence="2">Belongs to the bZIP family. ATF subfamily.</text>
</comment>
<evidence type="ECO:0000256" key="3">
    <source>
        <dbReference type="ARBA" id="ARBA00023015"/>
    </source>
</evidence>